<feature type="compositionally biased region" description="Polar residues" evidence="2">
    <location>
        <begin position="519"/>
        <end position="528"/>
    </location>
</feature>
<dbReference type="FunFam" id="1.10.8.270:FF:000010">
    <property type="entry name" value="Putative USP6 N-terminal-like protein"/>
    <property type="match status" value="1"/>
</dbReference>
<dbReference type="Gene3D" id="1.10.8.270">
    <property type="entry name" value="putative rabgap domain of human tbc1 domain family member 14 like domains"/>
    <property type="match status" value="1"/>
</dbReference>
<dbReference type="FunFam" id="1.10.472.80:FF:000019">
    <property type="entry name" value="USP6 N-terminal like"/>
    <property type="match status" value="1"/>
</dbReference>
<dbReference type="EMBL" id="GBHO01037601">
    <property type="protein sequence ID" value="JAG06003.1"/>
    <property type="molecule type" value="Transcribed_RNA"/>
</dbReference>
<dbReference type="GO" id="GO:0005096">
    <property type="term" value="F:GTPase activator activity"/>
    <property type="evidence" value="ECO:0007669"/>
    <property type="project" value="UniProtKB-KW"/>
</dbReference>
<organism evidence="4">
    <name type="scientific">Lygus hesperus</name>
    <name type="common">Western plant bug</name>
    <dbReference type="NCBI Taxonomy" id="30085"/>
    <lineage>
        <taxon>Eukaryota</taxon>
        <taxon>Metazoa</taxon>
        <taxon>Ecdysozoa</taxon>
        <taxon>Arthropoda</taxon>
        <taxon>Hexapoda</taxon>
        <taxon>Insecta</taxon>
        <taxon>Pterygota</taxon>
        <taxon>Neoptera</taxon>
        <taxon>Paraneoptera</taxon>
        <taxon>Hemiptera</taxon>
        <taxon>Heteroptera</taxon>
        <taxon>Panheteroptera</taxon>
        <taxon>Cimicomorpha</taxon>
        <taxon>Miridae</taxon>
        <taxon>Mirini</taxon>
        <taxon>Lygus</taxon>
    </lineage>
</organism>
<dbReference type="GO" id="GO:0031267">
    <property type="term" value="F:small GTPase binding"/>
    <property type="evidence" value="ECO:0007669"/>
    <property type="project" value="TreeGrafter"/>
</dbReference>
<feature type="region of interest" description="Disordered" evidence="2">
    <location>
        <begin position="391"/>
        <end position="412"/>
    </location>
</feature>
<evidence type="ECO:0000313" key="5">
    <source>
        <dbReference type="EMBL" id="JAG06003.1"/>
    </source>
</evidence>
<evidence type="ECO:0000313" key="4">
    <source>
        <dbReference type="EMBL" id="JAG06000.1"/>
    </source>
</evidence>
<feature type="compositionally biased region" description="Basic and acidic residues" evidence="2">
    <location>
        <begin position="424"/>
        <end position="443"/>
    </location>
</feature>
<sequence length="631" mass="72010">MNEEDLVQRAADERAAIVAKYRHGRREGAEIYDWEEQTFEVYHALDRYGFIHDTNKHPSEERITEHQTPNEIKIEMEREKKWVKMLNNFQHVPPDKLRRRIFKGIPNSLRGKAWKVLLEIDKEKTAGKYQEMRDLAMKWSSEIRQIDLDVNRTYRDHIMFRERYNSKQQELFNVLGAYSMYNSEIGYCQGMSQIAALLLMYLDEEDAFWALSILVAKPKYNMHGFYIPGFPKLLRYQEHHDKIMHKFLPKLKKHLDKNGVDTGIYTLKWFFQCFLDRIPFRLTLRVWDVYLFIGERILTAMAYNLLKIHRRKLNSLGMDDILQFLQVHLERRFEVDDDVAMESLGKCLEELKKSKLDYAGPPPQLELPKRKFGTFKEPSFEQKVSVLPSLPSRHSLKDRSSAGRHVSEPKPVIVISEPVGRRSMEFSRMEQSTRESVASRRDAAMAAALTAESPTEEEPSAPNGHARHSHDESSALPGSKFSLEQGSMDGDGSSLLGDGSRRSLAETSITSTADLSVFSSAPRSQAADSHSICEEDTDQEDGGGTHTPTPTPRSPDVLRIFVPYESPSPPAAPLTPSSTTNGDILRRPPTSLDNKIRILVMDHTPPGSAPEDNTPLVELASSPFSPIVDLK</sequence>
<feature type="compositionally biased region" description="Low complexity" evidence="2">
    <location>
        <begin position="444"/>
        <end position="453"/>
    </location>
</feature>
<dbReference type="Gene3D" id="1.10.10.750">
    <property type="entry name" value="Ypt/Rab-GAP domain of gyp1p, domain 1"/>
    <property type="match status" value="1"/>
</dbReference>
<dbReference type="AlphaFoldDB" id="A0A0A9WMA6"/>
<dbReference type="EMBL" id="GBHO01037604">
    <property type="protein sequence ID" value="JAG06000.1"/>
    <property type="molecule type" value="Transcribed_RNA"/>
</dbReference>
<dbReference type="SMART" id="SM00164">
    <property type="entry name" value="TBC"/>
    <property type="match status" value="1"/>
</dbReference>
<keyword evidence="1" id="KW-0343">GTPase activation</keyword>
<evidence type="ECO:0000256" key="1">
    <source>
        <dbReference type="ARBA" id="ARBA00022468"/>
    </source>
</evidence>
<feature type="region of interest" description="Disordered" evidence="2">
    <location>
        <begin position="519"/>
        <end position="631"/>
    </location>
</feature>
<dbReference type="InterPro" id="IPR000195">
    <property type="entry name" value="Rab-GAP-TBC_dom"/>
</dbReference>
<dbReference type="Gene3D" id="1.10.472.80">
    <property type="entry name" value="Ypt/Rab-GAP domain of gyp1p, domain 3"/>
    <property type="match status" value="1"/>
</dbReference>
<feature type="compositionally biased region" description="Basic and acidic residues" evidence="2">
    <location>
        <begin position="395"/>
        <end position="408"/>
    </location>
</feature>
<dbReference type="PANTHER" id="PTHR47219:SF19">
    <property type="entry name" value="USP6 N-TERMINAL-LIKE PROTEIN ISOFORM X1"/>
    <property type="match status" value="1"/>
</dbReference>
<feature type="region of interest" description="Disordered" evidence="2">
    <location>
        <begin position="424"/>
        <end position="500"/>
    </location>
</feature>
<dbReference type="PROSITE" id="PS50086">
    <property type="entry name" value="TBC_RABGAP"/>
    <property type="match status" value="1"/>
</dbReference>
<proteinExistence type="predicted"/>
<accession>A0A0A9WMA6</accession>
<reference evidence="4" key="1">
    <citation type="journal article" date="2014" name="PLoS ONE">
        <title>Transcriptome-Based Identification of ABC Transporters in the Western Tarnished Plant Bug Lygus hesperus.</title>
        <authorList>
            <person name="Hull J.J."/>
            <person name="Chaney K."/>
            <person name="Geib S.M."/>
            <person name="Fabrick J.A."/>
            <person name="Brent C.S."/>
            <person name="Walsh D."/>
            <person name="Lavine L.C."/>
        </authorList>
    </citation>
    <scope>NUCLEOTIDE SEQUENCE</scope>
</reference>
<evidence type="ECO:0000259" key="3">
    <source>
        <dbReference type="PROSITE" id="PS50086"/>
    </source>
</evidence>
<evidence type="ECO:0000256" key="2">
    <source>
        <dbReference type="SAM" id="MobiDB-lite"/>
    </source>
</evidence>
<feature type="domain" description="Rab-GAP TBC" evidence="3">
    <location>
        <begin position="104"/>
        <end position="294"/>
    </location>
</feature>
<dbReference type="InterPro" id="IPR050302">
    <property type="entry name" value="Rab_GAP_TBC_domain"/>
</dbReference>
<dbReference type="InterPro" id="IPR035969">
    <property type="entry name" value="Rab-GAP_TBC_sf"/>
</dbReference>
<dbReference type="Pfam" id="PF00566">
    <property type="entry name" value="RabGAP-TBC"/>
    <property type="match status" value="1"/>
</dbReference>
<name>A0A0A9WMA6_LYGHE</name>
<gene>
    <name evidence="4" type="primary">Usp6nl_0</name>
    <name evidence="5" type="synonym">Usp6nl_11</name>
    <name evidence="5" type="ORF">CM83_58136</name>
    <name evidence="4" type="ORF">CM83_58147</name>
</gene>
<dbReference type="SUPFAM" id="SSF47923">
    <property type="entry name" value="Ypt/Rab-GAP domain of gyp1p"/>
    <property type="match status" value="2"/>
</dbReference>
<feature type="compositionally biased region" description="Low complexity" evidence="2">
    <location>
        <begin position="486"/>
        <end position="498"/>
    </location>
</feature>
<dbReference type="PANTHER" id="PTHR47219">
    <property type="entry name" value="RAB GTPASE-ACTIVATING PROTEIN 1-LIKE"/>
    <property type="match status" value="1"/>
</dbReference>
<reference evidence="4" key="2">
    <citation type="submission" date="2014-07" db="EMBL/GenBank/DDBJ databases">
        <authorList>
            <person name="Hull J."/>
        </authorList>
    </citation>
    <scope>NUCLEOTIDE SEQUENCE</scope>
</reference>
<protein>
    <submittedName>
        <fullName evidence="4">USP6 N-terminal-like protein</fullName>
    </submittedName>
</protein>